<proteinExistence type="predicted"/>
<dbReference type="AlphaFoldDB" id="A0A7H1B892"/>
<keyword evidence="1" id="KW-0472">Membrane</keyword>
<keyword evidence="3" id="KW-1185">Reference proteome</keyword>
<keyword evidence="1" id="KW-0812">Transmembrane</keyword>
<dbReference type="Proteomes" id="UP000516428">
    <property type="component" value="Chromosome"/>
</dbReference>
<reference evidence="2 3" key="1">
    <citation type="submission" date="2020-09" db="EMBL/GenBank/DDBJ databases">
        <title>A novel species.</title>
        <authorList>
            <person name="Gao J."/>
        </authorList>
    </citation>
    <scope>NUCLEOTIDE SEQUENCE [LARGE SCALE GENOMIC DNA]</scope>
    <source>
        <strain evidence="2 3">CRXT-Y-14</strain>
    </source>
</reference>
<feature type="transmembrane region" description="Helical" evidence="1">
    <location>
        <begin position="21"/>
        <end position="44"/>
    </location>
</feature>
<dbReference type="EMBL" id="CP061281">
    <property type="protein sequence ID" value="QNS04947.1"/>
    <property type="molecule type" value="Genomic_DNA"/>
</dbReference>
<protein>
    <submittedName>
        <fullName evidence="2">Uncharacterized protein</fullName>
    </submittedName>
</protein>
<evidence type="ECO:0000313" key="2">
    <source>
        <dbReference type="EMBL" id="QNS04947.1"/>
    </source>
</evidence>
<accession>A0A7H1B892</accession>
<dbReference type="KEGG" id="sxn:IAG42_15915"/>
<sequence length="97" mass="10354">MAESTFSKIAWTEFRPDQRRLAAGAALTGLGMLTAAAGIGVLVYELARAGRTWTGAWEVPPTEMASRAFHHAQAAAQSAAQAGKTTWQTYQETNSTP</sequence>
<organism evidence="2 3">
    <name type="scientific">Streptomyces xanthii</name>
    <dbReference type="NCBI Taxonomy" id="2768069"/>
    <lineage>
        <taxon>Bacteria</taxon>
        <taxon>Bacillati</taxon>
        <taxon>Actinomycetota</taxon>
        <taxon>Actinomycetes</taxon>
        <taxon>Kitasatosporales</taxon>
        <taxon>Streptomycetaceae</taxon>
        <taxon>Streptomyces</taxon>
    </lineage>
</organism>
<name>A0A7H1B892_9ACTN</name>
<gene>
    <name evidence="2" type="ORF">IAG42_15915</name>
</gene>
<keyword evidence="1" id="KW-1133">Transmembrane helix</keyword>
<evidence type="ECO:0000256" key="1">
    <source>
        <dbReference type="SAM" id="Phobius"/>
    </source>
</evidence>
<dbReference type="RefSeq" id="WP_188337651.1">
    <property type="nucleotide sequence ID" value="NZ_CP061281.1"/>
</dbReference>
<evidence type="ECO:0000313" key="3">
    <source>
        <dbReference type="Proteomes" id="UP000516428"/>
    </source>
</evidence>